<evidence type="ECO:0000313" key="1">
    <source>
        <dbReference type="EMBL" id="GIX69962.1"/>
    </source>
</evidence>
<sequence>MVNAGQGIIISSLSKRMCFKDSEYGGGHTSVFCRFVNQRPLTDSIYSSFPKHYLRQKSPASALKEKERRPLKGDALPLWQSQYLRTPMSGVKLRKHDRRKPSISVSAVPSINRPASDRSPFFVILLYPH</sequence>
<proteinExistence type="predicted"/>
<evidence type="ECO:0000313" key="2">
    <source>
        <dbReference type="Proteomes" id="UP001054945"/>
    </source>
</evidence>
<keyword evidence="2" id="KW-1185">Reference proteome</keyword>
<dbReference type="Proteomes" id="UP001054945">
    <property type="component" value="Unassembled WGS sequence"/>
</dbReference>
<reference evidence="1 2" key="1">
    <citation type="submission" date="2021-06" db="EMBL/GenBank/DDBJ databases">
        <title>Caerostris extrusa draft genome.</title>
        <authorList>
            <person name="Kono N."/>
            <person name="Arakawa K."/>
        </authorList>
    </citation>
    <scope>NUCLEOTIDE SEQUENCE [LARGE SCALE GENOMIC DNA]</scope>
</reference>
<accession>A0AAV4MCR8</accession>
<organism evidence="1 2">
    <name type="scientific">Caerostris extrusa</name>
    <name type="common">Bark spider</name>
    <name type="synonym">Caerostris bankana</name>
    <dbReference type="NCBI Taxonomy" id="172846"/>
    <lineage>
        <taxon>Eukaryota</taxon>
        <taxon>Metazoa</taxon>
        <taxon>Ecdysozoa</taxon>
        <taxon>Arthropoda</taxon>
        <taxon>Chelicerata</taxon>
        <taxon>Arachnida</taxon>
        <taxon>Araneae</taxon>
        <taxon>Araneomorphae</taxon>
        <taxon>Entelegynae</taxon>
        <taxon>Araneoidea</taxon>
        <taxon>Araneidae</taxon>
        <taxon>Caerostris</taxon>
    </lineage>
</organism>
<dbReference type="EMBL" id="BPLR01019636">
    <property type="protein sequence ID" value="GIX69962.1"/>
    <property type="molecule type" value="Genomic_DNA"/>
</dbReference>
<comment type="caution">
    <text evidence="1">The sequence shown here is derived from an EMBL/GenBank/DDBJ whole genome shotgun (WGS) entry which is preliminary data.</text>
</comment>
<name>A0AAV4MCR8_CAEEX</name>
<gene>
    <name evidence="1" type="ORF">CEXT_508581</name>
</gene>
<protein>
    <submittedName>
        <fullName evidence="1">Uncharacterized protein</fullName>
    </submittedName>
</protein>
<dbReference type="AlphaFoldDB" id="A0AAV4MCR8"/>